<keyword evidence="1" id="KW-0863">Zinc-finger</keyword>
<keyword evidence="1" id="KW-0862">Zinc</keyword>
<feature type="compositionally biased region" description="Polar residues" evidence="2">
    <location>
        <begin position="98"/>
        <end position="108"/>
    </location>
</feature>
<dbReference type="Pfam" id="PF00096">
    <property type="entry name" value="zf-C2H2"/>
    <property type="match status" value="1"/>
</dbReference>
<protein>
    <recommendedName>
        <fullName evidence="3">C2H2-type domain-containing protein</fullName>
    </recommendedName>
</protein>
<feature type="region of interest" description="Disordered" evidence="2">
    <location>
        <begin position="98"/>
        <end position="123"/>
    </location>
</feature>
<dbReference type="PROSITE" id="PS50157">
    <property type="entry name" value="ZINC_FINGER_C2H2_2"/>
    <property type="match status" value="1"/>
</dbReference>
<dbReference type="SUPFAM" id="SSF57667">
    <property type="entry name" value="beta-beta-alpha zinc fingers"/>
    <property type="match status" value="1"/>
</dbReference>
<name>A0ABP0G3E3_CLALP</name>
<comment type="caution">
    <text evidence="4">The sequence shown here is derived from an EMBL/GenBank/DDBJ whole genome shotgun (WGS) entry which is preliminary data.</text>
</comment>
<keyword evidence="1" id="KW-0479">Metal-binding</keyword>
<reference evidence="4 5" key="1">
    <citation type="submission" date="2024-02" db="EMBL/GenBank/DDBJ databases">
        <authorList>
            <person name="Daric V."/>
            <person name="Darras S."/>
        </authorList>
    </citation>
    <scope>NUCLEOTIDE SEQUENCE [LARGE SCALE GENOMIC DNA]</scope>
</reference>
<evidence type="ECO:0000313" key="4">
    <source>
        <dbReference type="EMBL" id="CAK8686362.1"/>
    </source>
</evidence>
<dbReference type="PROSITE" id="PS00028">
    <property type="entry name" value="ZINC_FINGER_C2H2_1"/>
    <property type="match status" value="1"/>
</dbReference>
<keyword evidence="5" id="KW-1185">Reference proteome</keyword>
<feature type="domain" description="C2H2-type" evidence="3">
    <location>
        <begin position="164"/>
        <end position="186"/>
    </location>
</feature>
<sequence>MEFAKVQENMEDMDLKLLEETKRTETINNTIPFEETLQPSSKQSESDTSICIQEVHSEKASVVAHLEAIEEKSFLFQDIEIFRNETDATFILMSNNVFPQPENEGNTTSDDEVVDSESLKERNSHEQYNKLATKFSDKNITNRESNSEEVKCSGIVENDKMKQFSCTVCDKSFTQKANMKIHLKTHMSIELYQCQKSIRSLNYIPSLVDAFEMNNVYNK</sequence>
<evidence type="ECO:0000259" key="3">
    <source>
        <dbReference type="PROSITE" id="PS50157"/>
    </source>
</evidence>
<dbReference type="Gene3D" id="3.30.160.60">
    <property type="entry name" value="Classic Zinc Finger"/>
    <property type="match status" value="1"/>
</dbReference>
<dbReference type="InterPro" id="IPR013087">
    <property type="entry name" value="Znf_C2H2_type"/>
</dbReference>
<evidence type="ECO:0000256" key="1">
    <source>
        <dbReference type="PROSITE-ProRule" id="PRU00042"/>
    </source>
</evidence>
<accession>A0ABP0G3E3</accession>
<dbReference type="SMART" id="SM00355">
    <property type="entry name" value="ZnF_C2H2"/>
    <property type="match status" value="1"/>
</dbReference>
<evidence type="ECO:0000313" key="5">
    <source>
        <dbReference type="Proteomes" id="UP001642483"/>
    </source>
</evidence>
<dbReference type="EMBL" id="CAWYQH010000102">
    <property type="protein sequence ID" value="CAK8686362.1"/>
    <property type="molecule type" value="Genomic_DNA"/>
</dbReference>
<proteinExistence type="predicted"/>
<evidence type="ECO:0000256" key="2">
    <source>
        <dbReference type="SAM" id="MobiDB-lite"/>
    </source>
</evidence>
<dbReference type="InterPro" id="IPR036236">
    <property type="entry name" value="Znf_C2H2_sf"/>
</dbReference>
<gene>
    <name evidence="4" type="ORF">CVLEPA_LOCUS18304</name>
</gene>
<dbReference type="Proteomes" id="UP001642483">
    <property type="component" value="Unassembled WGS sequence"/>
</dbReference>
<organism evidence="4 5">
    <name type="scientific">Clavelina lepadiformis</name>
    <name type="common">Light-bulb sea squirt</name>
    <name type="synonym">Ascidia lepadiformis</name>
    <dbReference type="NCBI Taxonomy" id="159417"/>
    <lineage>
        <taxon>Eukaryota</taxon>
        <taxon>Metazoa</taxon>
        <taxon>Chordata</taxon>
        <taxon>Tunicata</taxon>
        <taxon>Ascidiacea</taxon>
        <taxon>Aplousobranchia</taxon>
        <taxon>Clavelinidae</taxon>
        <taxon>Clavelina</taxon>
    </lineage>
</organism>